<protein>
    <recommendedName>
        <fullName evidence="4">DUF5082 domain-containing protein</fullName>
    </recommendedName>
</protein>
<organism evidence="2 3">
    <name type="scientific">Priestia megaterium</name>
    <name type="common">Bacillus megaterium</name>
    <dbReference type="NCBI Taxonomy" id="1404"/>
    <lineage>
        <taxon>Bacteria</taxon>
        <taxon>Bacillati</taxon>
        <taxon>Bacillota</taxon>
        <taxon>Bacilli</taxon>
        <taxon>Bacillales</taxon>
        <taxon>Bacillaceae</taxon>
        <taxon>Priestia</taxon>
    </lineage>
</organism>
<dbReference type="Pfam" id="PF16888">
    <property type="entry name" value="YwqH-like"/>
    <property type="match status" value="1"/>
</dbReference>
<evidence type="ECO:0000313" key="2">
    <source>
        <dbReference type="EMBL" id="AXI32392.1"/>
    </source>
</evidence>
<name>A0AA86IM47_PRIMG</name>
<dbReference type="Proteomes" id="UP000253834">
    <property type="component" value="Chromosome"/>
</dbReference>
<dbReference type="InterPro" id="IPR031681">
    <property type="entry name" value="YwqH-like"/>
</dbReference>
<accession>A0AA86IM47</accession>
<evidence type="ECO:0000313" key="3">
    <source>
        <dbReference type="Proteomes" id="UP000253834"/>
    </source>
</evidence>
<dbReference type="AlphaFoldDB" id="A0AA86IM47"/>
<dbReference type="EMBL" id="CP022674">
    <property type="protein sequence ID" value="AXI32392.1"/>
    <property type="molecule type" value="Genomic_DNA"/>
</dbReference>
<reference evidence="2 3" key="1">
    <citation type="submission" date="2017-07" db="EMBL/GenBank/DDBJ databases">
        <title>Isolation and development of strain Bacillus megaterium SR7 for enhanced growth and metabolite production under supercritical carbon dioxide.</title>
        <authorList>
            <person name="Freedman A.J.E."/>
            <person name="Peet K.C."/>
            <person name="Boock J.T."/>
            <person name="Penn K."/>
            <person name="Prather K.L.J."/>
            <person name="Thompson J.R."/>
        </authorList>
    </citation>
    <scope>NUCLEOTIDE SEQUENCE [LARGE SCALE GENOMIC DNA]</scope>
    <source>
        <strain evidence="2 3">SR7</strain>
    </source>
</reference>
<keyword evidence="1" id="KW-0175">Coiled coil</keyword>
<gene>
    <name evidence="2" type="ORF">CIB87_26620</name>
</gene>
<evidence type="ECO:0000256" key="1">
    <source>
        <dbReference type="SAM" id="Coils"/>
    </source>
</evidence>
<sequence length="124" mass="14540">MDIMLTLYNTTLSNEKENLKRLQSCRKSLEEYEKEFADKKRLVKQPASSPDSFKGNKATTFYTLRDHDIQEKYQAILTTQFTQIFAEIDTKIESIQSSIQETQRLVIKHEEALEKEKNNKKGAY</sequence>
<evidence type="ECO:0008006" key="4">
    <source>
        <dbReference type="Google" id="ProtNLM"/>
    </source>
</evidence>
<proteinExistence type="predicted"/>
<feature type="coiled-coil region" evidence="1">
    <location>
        <begin position="12"/>
        <end position="42"/>
    </location>
</feature>